<dbReference type="STRING" id="354355.SAMN05660816_06174"/>
<dbReference type="EMBL" id="LVXG01000010">
    <property type="protein sequence ID" value="OQP51853.1"/>
    <property type="molecule type" value="Genomic_DNA"/>
</dbReference>
<protein>
    <submittedName>
        <fullName evidence="1">Uncharacterized protein</fullName>
    </submittedName>
</protein>
<accession>A0A1V9F0B7</accession>
<proteinExistence type="predicted"/>
<evidence type="ECO:0000313" key="1">
    <source>
        <dbReference type="EMBL" id="OQP51853.1"/>
    </source>
</evidence>
<keyword evidence="2" id="KW-1185">Reference proteome</keyword>
<organism evidence="1 2">
    <name type="scientific">Niastella yeongjuensis</name>
    <dbReference type="NCBI Taxonomy" id="354355"/>
    <lineage>
        <taxon>Bacteria</taxon>
        <taxon>Pseudomonadati</taxon>
        <taxon>Bacteroidota</taxon>
        <taxon>Chitinophagia</taxon>
        <taxon>Chitinophagales</taxon>
        <taxon>Chitinophagaceae</taxon>
        <taxon>Niastella</taxon>
    </lineage>
</organism>
<dbReference type="OrthoDB" id="956932at2"/>
<gene>
    <name evidence="1" type="ORF">A4H97_27000</name>
</gene>
<sequence>MKHVFSVLSVACVAFFTLFLSTTNVSCKKGDTGPKGDTGVANAIYSPWIDVQFTDGALVRPGDTVAVATIPAPQITKDVLDKGLVKVYANFGTAADPNIVAIPYLEPTGYFWVNANFEVGNINLSSSWDADFSAPYRYIIITGTVPTNGRQNVNWNDYNEVKKLYNIKD</sequence>
<comment type="caution">
    <text evidence="1">The sequence shown here is derived from an EMBL/GenBank/DDBJ whole genome shotgun (WGS) entry which is preliminary data.</text>
</comment>
<evidence type="ECO:0000313" key="2">
    <source>
        <dbReference type="Proteomes" id="UP000192610"/>
    </source>
</evidence>
<dbReference type="AlphaFoldDB" id="A0A1V9F0B7"/>
<dbReference type="RefSeq" id="WP_081198445.1">
    <property type="nucleotide sequence ID" value="NZ_FOCZ01000018.1"/>
</dbReference>
<name>A0A1V9F0B7_9BACT</name>
<dbReference type="Proteomes" id="UP000192610">
    <property type="component" value="Unassembled WGS sequence"/>
</dbReference>
<reference evidence="2" key="1">
    <citation type="submission" date="2016-04" db="EMBL/GenBank/DDBJ databases">
        <authorList>
            <person name="Chen L."/>
            <person name="Zhuang W."/>
            <person name="Wang G."/>
        </authorList>
    </citation>
    <scope>NUCLEOTIDE SEQUENCE [LARGE SCALE GENOMIC DNA]</scope>
    <source>
        <strain evidence="2">17621</strain>
    </source>
</reference>